<reference evidence="1" key="1">
    <citation type="submission" date="2022-10" db="EMBL/GenBank/DDBJ databases">
        <title>Human gut microbiome strain richness.</title>
        <authorList>
            <person name="Chen-Liaw A."/>
        </authorList>
    </citation>
    <scope>NUCLEOTIDE SEQUENCE</scope>
    <source>
        <strain evidence="1">BSD2780061687st1_G10_BSD2780061687b_171204</strain>
    </source>
</reference>
<dbReference type="GeneID" id="31797489"/>
<evidence type="ECO:0000313" key="1">
    <source>
        <dbReference type="EMBL" id="MDC1854231.1"/>
    </source>
</evidence>
<evidence type="ECO:0000313" key="2">
    <source>
        <dbReference type="Proteomes" id="UP001214113"/>
    </source>
</evidence>
<dbReference type="EMBL" id="JAQNSB010000006">
    <property type="protein sequence ID" value="MDC1854231.1"/>
    <property type="molecule type" value="Genomic_DNA"/>
</dbReference>
<dbReference type="Proteomes" id="UP001214113">
    <property type="component" value="Unassembled WGS sequence"/>
</dbReference>
<comment type="caution">
    <text evidence="1">The sequence shown here is derived from an EMBL/GenBank/DDBJ whole genome shotgun (WGS) entry which is preliminary data.</text>
</comment>
<accession>A0AAW6GBQ4</accession>
<proteinExistence type="predicted"/>
<protein>
    <submittedName>
        <fullName evidence="1">Uncharacterized protein</fullName>
    </submittedName>
</protein>
<gene>
    <name evidence="1" type="ORF">POZ22_05415</name>
</gene>
<dbReference type="AlphaFoldDB" id="A0AAW6GBQ4"/>
<name>A0AAW6GBQ4_BACUN</name>
<sequence>MAHFILSNQTEAKERRLTMDECITKEMTKSLLKAFEGMNESLEDFQKACASTIESTEKHIVSALFLRESAMLIKLAESSFVTRWYYKHKYREAKYHRIKAERFFNQNFK</sequence>
<organism evidence="1 2">
    <name type="scientific">Bacteroides uniformis</name>
    <dbReference type="NCBI Taxonomy" id="820"/>
    <lineage>
        <taxon>Bacteria</taxon>
        <taxon>Pseudomonadati</taxon>
        <taxon>Bacteroidota</taxon>
        <taxon>Bacteroidia</taxon>
        <taxon>Bacteroidales</taxon>
        <taxon>Bacteroidaceae</taxon>
        <taxon>Bacteroides</taxon>
    </lineage>
</organism>
<dbReference type="RefSeq" id="WP_226812471.1">
    <property type="nucleotide sequence ID" value="NZ_DAWEKU010000006.1"/>
</dbReference>